<dbReference type="SUPFAM" id="SSF144292">
    <property type="entry name" value="occludin/ELL-like"/>
    <property type="match status" value="1"/>
</dbReference>
<protein>
    <submittedName>
        <fullName evidence="4">ELL2 factor</fullName>
    </submittedName>
</protein>
<dbReference type="EMBL" id="VWZF01000307">
    <property type="protein sequence ID" value="NXF71022.1"/>
    <property type="molecule type" value="Genomic_DNA"/>
</dbReference>
<comment type="caution">
    <text evidence="4">The sequence shown here is derived from an EMBL/GenBank/DDBJ whole genome shotgun (WGS) entry which is preliminary data.</text>
</comment>
<keyword evidence="5" id="KW-1185">Reference proteome</keyword>
<gene>
    <name evidence="4" type="primary">Ell2_0</name>
    <name evidence="4" type="ORF">SCLMEX_R15684</name>
</gene>
<dbReference type="PROSITE" id="PS51980">
    <property type="entry name" value="OCEL"/>
    <property type="match status" value="1"/>
</dbReference>
<evidence type="ECO:0000313" key="5">
    <source>
        <dbReference type="Proteomes" id="UP000588334"/>
    </source>
</evidence>
<dbReference type="PANTHER" id="PTHR23288">
    <property type="entry name" value="OCCLUDIN AND RNA POLYMERASE II ELONGATION FACTOR ELL"/>
    <property type="match status" value="1"/>
</dbReference>
<dbReference type="OrthoDB" id="6284217at2759"/>
<reference evidence="4 5" key="1">
    <citation type="submission" date="2019-09" db="EMBL/GenBank/DDBJ databases">
        <title>Bird 10,000 Genomes (B10K) Project - Family phase.</title>
        <authorList>
            <person name="Zhang G."/>
        </authorList>
    </citation>
    <scope>NUCLEOTIDE SEQUENCE [LARGE SCALE GENOMIC DNA]</scope>
    <source>
        <strain evidence="4">B10K-DU-001-03</strain>
        <tissue evidence="4">Muscle</tissue>
    </source>
</reference>
<evidence type="ECO:0000259" key="3">
    <source>
        <dbReference type="PROSITE" id="PS51980"/>
    </source>
</evidence>
<feature type="domain" description="OCEL" evidence="3">
    <location>
        <begin position="3"/>
        <end position="72"/>
    </location>
</feature>
<dbReference type="GO" id="GO:0000987">
    <property type="term" value="F:cis-regulatory region sequence-specific DNA binding"/>
    <property type="evidence" value="ECO:0007669"/>
    <property type="project" value="TreeGrafter"/>
</dbReference>
<comment type="similarity">
    <text evidence="1 2">Belongs to the ELL/occludin family.</text>
</comment>
<dbReference type="Proteomes" id="UP000588334">
    <property type="component" value="Unassembled WGS sequence"/>
</dbReference>
<dbReference type="GO" id="GO:0008023">
    <property type="term" value="C:transcription elongation factor complex"/>
    <property type="evidence" value="ECO:0007669"/>
    <property type="project" value="TreeGrafter"/>
</dbReference>
<evidence type="ECO:0000313" key="4">
    <source>
        <dbReference type="EMBL" id="NXF71022.1"/>
    </source>
</evidence>
<name>A0A7K8VY36_9FURN</name>
<proteinExistence type="inferred from homology"/>
<dbReference type="Gene3D" id="6.10.140.340">
    <property type="match status" value="1"/>
</dbReference>
<feature type="non-terminal residue" evidence="4">
    <location>
        <position position="1"/>
    </location>
</feature>
<dbReference type="InterPro" id="IPR010844">
    <property type="entry name" value="Occludin_ELL"/>
</dbReference>
<dbReference type="PANTHER" id="PTHR23288:SF8">
    <property type="entry name" value="RNA POLYMERASE II ELONGATION FACTOR ELL2"/>
    <property type="match status" value="1"/>
</dbReference>
<dbReference type="AlphaFoldDB" id="A0A7K8VY36"/>
<feature type="non-terminal residue" evidence="4">
    <location>
        <position position="72"/>
    </location>
</feature>
<evidence type="ECO:0000256" key="1">
    <source>
        <dbReference type="ARBA" id="ARBA00009171"/>
    </source>
</evidence>
<accession>A0A7K8VY36</accession>
<evidence type="ECO:0000256" key="2">
    <source>
        <dbReference type="PROSITE-ProRule" id="PRU01324"/>
    </source>
</evidence>
<dbReference type="InterPro" id="IPR031176">
    <property type="entry name" value="ELL/occludin"/>
</dbReference>
<sequence length="72" mass="8409">CCHFSIRKYTAIVSSEQRQSYEDDFNAEYGEYQTLLAKVENISKTFRELDEHRKLVTPGSTAYQVKKDNTVK</sequence>
<dbReference type="GO" id="GO:0042795">
    <property type="term" value="P:snRNA transcription by RNA polymerase II"/>
    <property type="evidence" value="ECO:0007669"/>
    <property type="project" value="TreeGrafter"/>
</dbReference>
<organism evidence="4 5">
    <name type="scientific">Sclerurus mexicanus</name>
    <name type="common">tawny-throated leaftosser</name>
    <dbReference type="NCBI Taxonomy" id="265632"/>
    <lineage>
        <taxon>Eukaryota</taxon>
        <taxon>Metazoa</taxon>
        <taxon>Chordata</taxon>
        <taxon>Craniata</taxon>
        <taxon>Vertebrata</taxon>
        <taxon>Euteleostomi</taxon>
        <taxon>Archelosauria</taxon>
        <taxon>Archosauria</taxon>
        <taxon>Dinosauria</taxon>
        <taxon>Saurischia</taxon>
        <taxon>Theropoda</taxon>
        <taxon>Coelurosauria</taxon>
        <taxon>Aves</taxon>
        <taxon>Neognathae</taxon>
        <taxon>Neoaves</taxon>
        <taxon>Telluraves</taxon>
        <taxon>Australaves</taxon>
        <taxon>Passeriformes</taxon>
        <taxon>Furnariidae</taxon>
        <taxon>Sclerurus</taxon>
    </lineage>
</organism>
<dbReference type="GO" id="GO:0032968">
    <property type="term" value="P:positive regulation of transcription elongation by RNA polymerase II"/>
    <property type="evidence" value="ECO:0007669"/>
    <property type="project" value="TreeGrafter"/>
</dbReference>
<dbReference type="Pfam" id="PF07303">
    <property type="entry name" value="Occludin_ELL"/>
    <property type="match status" value="1"/>
</dbReference>